<name>A0A0P0VIG0_ORYSJ</name>
<feature type="non-terminal residue" evidence="2">
    <location>
        <position position="1"/>
    </location>
</feature>
<evidence type="ECO:0000256" key="1">
    <source>
        <dbReference type="SAM" id="MobiDB-lite"/>
    </source>
</evidence>
<dbReference type="AlphaFoldDB" id="A0A0P0VIG0"/>
<organism evidence="2 3">
    <name type="scientific">Oryza sativa subsp. japonica</name>
    <name type="common">Rice</name>
    <dbReference type="NCBI Taxonomy" id="39947"/>
    <lineage>
        <taxon>Eukaryota</taxon>
        <taxon>Viridiplantae</taxon>
        <taxon>Streptophyta</taxon>
        <taxon>Embryophyta</taxon>
        <taxon>Tracheophyta</taxon>
        <taxon>Spermatophyta</taxon>
        <taxon>Magnoliopsida</taxon>
        <taxon>Liliopsida</taxon>
        <taxon>Poales</taxon>
        <taxon>Poaceae</taxon>
        <taxon>BOP clade</taxon>
        <taxon>Oryzoideae</taxon>
        <taxon>Oryzeae</taxon>
        <taxon>Oryzinae</taxon>
        <taxon>Oryza</taxon>
        <taxon>Oryza sativa</taxon>
    </lineage>
</organism>
<reference evidence="2 3" key="2">
    <citation type="journal article" date="2013" name="Plant Cell Physiol.">
        <title>Rice Annotation Project Database (RAP-DB): an integrative and interactive database for rice genomics.</title>
        <authorList>
            <person name="Sakai H."/>
            <person name="Lee S.S."/>
            <person name="Tanaka T."/>
            <person name="Numa H."/>
            <person name="Kim J."/>
            <person name="Kawahara Y."/>
            <person name="Wakimoto H."/>
            <person name="Yang C.C."/>
            <person name="Iwamoto M."/>
            <person name="Abe T."/>
            <person name="Yamada Y."/>
            <person name="Muto A."/>
            <person name="Inokuchi H."/>
            <person name="Ikemura T."/>
            <person name="Matsumoto T."/>
            <person name="Sasaki T."/>
            <person name="Itoh T."/>
        </authorList>
    </citation>
    <scope>NUCLEOTIDE SEQUENCE [LARGE SCALE GENOMIC DNA]</scope>
    <source>
        <strain evidence="3">cv. Nipponbare</strain>
    </source>
</reference>
<evidence type="ECO:0000313" key="2">
    <source>
        <dbReference type="EMBL" id="BAS78434.1"/>
    </source>
</evidence>
<accession>A0A0P0VIG0</accession>
<protein>
    <submittedName>
        <fullName evidence="2">Os02g0330400 protein</fullName>
    </submittedName>
</protein>
<sequence>MIHRQPAVQVEEEGVGLGDDDEGECDEEEADDEDEQAQPPRLLPEAPHQLGALDGLHLPLLNLLALLAGRSTRPTSRPPLTFSYPARRDRPREA</sequence>
<proteinExistence type="predicted"/>
<dbReference type="Proteomes" id="UP000059680">
    <property type="component" value="Chromosome 2"/>
</dbReference>
<gene>
    <name evidence="2" type="ordered locus">Os02g0330400</name>
    <name evidence="2" type="ORF">OSNPB_020330400</name>
</gene>
<feature type="region of interest" description="Disordered" evidence="1">
    <location>
        <begin position="1"/>
        <end position="47"/>
    </location>
</feature>
<reference evidence="3" key="1">
    <citation type="journal article" date="2005" name="Nature">
        <title>The map-based sequence of the rice genome.</title>
        <authorList>
            <consortium name="International rice genome sequencing project (IRGSP)"/>
            <person name="Matsumoto T."/>
            <person name="Wu J."/>
            <person name="Kanamori H."/>
            <person name="Katayose Y."/>
            <person name="Fujisawa M."/>
            <person name="Namiki N."/>
            <person name="Mizuno H."/>
            <person name="Yamamoto K."/>
            <person name="Antonio B.A."/>
            <person name="Baba T."/>
            <person name="Sakata K."/>
            <person name="Nagamura Y."/>
            <person name="Aoki H."/>
            <person name="Arikawa K."/>
            <person name="Arita K."/>
            <person name="Bito T."/>
            <person name="Chiden Y."/>
            <person name="Fujitsuka N."/>
            <person name="Fukunaka R."/>
            <person name="Hamada M."/>
            <person name="Harada C."/>
            <person name="Hayashi A."/>
            <person name="Hijishita S."/>
            <person name="Honda M."/>
            <person name="Hosokawa S."/>
            <person name="Ichikawa Y."/>
            <person name="Idonuma A."/>
            <person name="Iijima M."/>
            <person name="Ikeda M."/>
            <person name="Ikeno M."/>
            <person name="Ito K."/>
            <person name="Ito S."/>
            <person name="Ito T."/>
            <person name="Ito Y."/>
            <person name="Ito Y."/>
            <person name="Iwabuchi A."/>
            <person name="Kamiya K."/>
            <person name="Karasawa W."/>
            <person name="Kurita K."/>
            <person name="Katagiri S."/>
            <person name="Kikuta A."/>
            <person name="Kobayashi H."/>
            <person name="Kobayashi N."/>
            <person name="Machita K."/>
            <person name="Maehara T."/>
            <person name="Masukawa M."/>
            <person name="Mizubayashi T."/>
            <person name="Mukai Y."/>
            <person name="Nagasaki H."/>
            <person name="Nagata Y."/>
            <person name="Naito S."/>
            <person name="Nakashima M."/>
            <person name="Nakama Y."/>
            <person name="Nakamichi Y."/>
            <person name="Nakamura M."/>
            <person name="Meguro A."/>
            <person name="Negishi M."/>
            <person name="Ohta I."/>
            <person name="Ohta T."/>
            <person name="Okamoto M."/>
            <person name="Ono N."/>
            <person name="Saji S."/>
            <person name="Sakaguchi M."/>
            <person name="Sakai K."/>
            <person name="Shibata M."/>
            <person name="Shimokawa T."/>
            <person name="Song J."/>
            <person name="Takazaki Y."/>
            <person name="Terasawa K."/>
            <person name="Tsugane M."/>
            <person name="Tsuji K."/>
            <person name="Ueda S."/>
            <person name="Waki K."/>
            <person name="Yamagata H."/>
            <person name="Yamamoto M."/>
            <person name="Yamamoto S."/>
            <person name="Yamane H."/>
            <person name="Yoshiki S."/>
            <person name="Yoshihara R."/>
            <person name="Yukawa K."/>
            <person name="Zhong H."/>
            <person name="Yano M."/>
            <person name="Yuan Q."/>
            <person name="Ouyang S."/>
            <person name="Liu J."/>
            <person name="Jones K.M."/>
            <person name="Gansberger K."/>
            <person name="Moffat K."/>
            <person name="Hill J."/>
            <person name="Bera J."/>
            <person name="Fadrosh D."/>
            <person name="Jin S."/>
            <person name="Johri S."/>
            <person name="Kim M."/>
            <person name="Overton L."/>
            <person name="Reardon M."/>
            <person name="Tsitrin T."/>
            <person name="Vuong H."/>
            <person name="Weaver B."/>
            <person name="Ciecko A."/>
            <person name="Tallon L."/>
            <person name="Jackson J."/>
            <person name="Pai G."/>
            <person name="Aken S.V."/>
            <person name="Utterback T."/>
            <person name="Reidmuller S."/>
            <person name="Feldblyum T."/>
            <person name="Hsiao J."/>
            <person name="Zismann V."/>
            <person name="Iobst S."/>
            <person name="de Vazeille A.R."/>
            <person name="Buell C.R."/>
            <person name="Ying K."/>
            <person name="Li Y."/>
            <person name="Lu T."/>
            <person name="Huang Y."/>
            <person name="Zhao Q."/>
            <person name="Feng Q."/>
            <person name="Zhang L."/>
            <person name="Zhu J."/>
            <person name="Weng Q."/>
            <person name="Mu J."/>
            <person name="Lu Y."/>
            <person name="Fan D."/>
            <person name="Liu Y."/>
            <person name="Guan J."/>
            <person name="Zhang Y."/>
            <person name="Yu S."/>
            <person name="Liu X."/>
            <person name="Zhang Y."/>
            <person name="Hong G."/>
            <person name="Han B."/>
            <person name="Choisne N."/>
            <person name="Demange N."/>
            <person name="Orjeda G."/>
            <person name="Samain S."/>
            <person name="Cattolico L."/>
            <person name="Pelletier E."/>
            <person name="Couloux A."/>
            <person name="Segurens B."/>
            <person name="Wincker P."/>
            <person name="D'Hont A."/>
            <person name="Scarpelli C."/>
            <person name="Weissenbach J."/>
            <person name="Salanoubat M."/>
            <person name="Quetier F."/>
            <person name="Yu Y."/>
            <person name="Kim H.R."/>
            <person name="Rambo T."/>
            <person name="Currie J."/>
            <person name="Collura K."/>
            <person name="Luo M."/>
            <person name="Yang T."/>
            <person name="Ammiraju J.S.S."/>
            <person name="Engler F."/>
            <person name="Soderlund C."/>
            <person name="Wing R.A."/>
            <person name="Palmer L.E."/>
            <person name="de la Bastide M."/>
            <person name="Spiegel L."/>
            <person name="Nascimento L."/>
            <person name="Zutavern T."/>
            <person name="O'Shaughnessy A."/>
            <person name="Dike S."/>
            <person name="Dedhia N."/>
            <person name="Preston R."/>
            <person name="Balija V."/>
            <person name="McCombie W.R."/>
            <person name="Chow T."/>
            <person name="Chen H."/>
            <person name="Chung M."/>
            <person name="Chen C."/>
            <person name="Shaw J."/>
            <person name="Wu H."/>
            <person name="Hsiao K."/>
            <person name="Chao Y."/>
            <person name="Chu M."/>
            <person name="Cheng C."/>
            <person name="Hour A."/>
            <person name="Lee P."/>
            <person name="Lin S."/>
            <person name="Lin Y."/>
            <person name="Liou J."/>
            <person name="Liu S."/>
            <person name="Hsing Y."/>
            <person name="Raghuvanshi S."/>
            <person name="Mohanty A."/>
            <person name="Bharti A.K."/>
            <person name="Gaur A."/>
            <person name="Gupta V."/>
            <person name="Kumar D."/>
            <person name="Ravi V."/>
            <person name="Vij S."/>
            <person name="Kapur A."/>
            <person name="Khurana P."/>
            <person name="Khurana P."/>
            <person name="Khurana J.P."/>
            <person name="Tyagi A.K."/>
            <person name="Gaikwad K."/>
            <person name="Singh A."/>
            <person name="Dalal V."/>
            <person name="Srivastava S."/>
            <person name="Dixit A."/>
            <person name="Pal A.K."/>
            <person name="Ghazi I.A."/>
            <person name="Yadav M."/>
            <person name="Pandit A."/>
            <person name="Bhargava A."/>
            <person name="Sureshbabu K."/>
            <person name="Batra K."/>
            <person name="Sharma T.R."/>
            <person name="Mohapatra T."/>
            <person name="Singh N.K."/>
            <person name="Messing J."/>
            <person name="Nelson A.B."/>
            <person name="Fuks G."/>
            <person name="Kavchok S."/>
            <person name="Keizer G."/>
            <person name="Linton E."/>
            <person name="Llaca V."/>
            <person name="Song R."/>
            <person name="Tanyolac B."/>
            <person name="Young S."/>
            <person name="Ho-Il K."/>
            <person name="Hahn J.H."/>
            <person name="Sangsakoo G."/>
            <person name="Vanavichit A."/>
            <person name="de Mattos Luiz.A.T."/>
            <person name="Zimmer P.D."/>
            <person name="Malone G."/>
            <person name="Dellagostin O."/>
            <person name="de Oliveira A.C."/>
            <person name="Bevan M."/>
            <person name="Bancroft I."/>
            <person name="Minx P."/>
            <person name="Cordum H."/>
            <person name="Wilson R."/>
            <person name="Cheng Z."/>
            <person name="Jin W."/>
            <person name="Jiang J."/>
            <person name="Leong S.A."/>
            <person name="Iwama H."/>
            <person name="Gojobori T."/>
            <person name="Itoh T."/>
            <person name="Niimura Y."/>
            <person name="Fujii Y."/>
            <person name="Habara T."/>
            <person name="Sakai H."/>
            <person name="Sato Y."/>
            <person name="Wilson G."/>
            <person name="Kumar K."/>
            <person name="McCouch S."/>
            <person name="Juretic N."/>
            <person name="Hoen D."/>
            <person name="Wright S."/>
            <person name="Bruskiewich R."/>
            <person name="Bureau T."/>
            <person name="Miyao A."/>
            <person name="Hirochika H."/>
            <person name="Nishikawa T."/>
            <person name="Kadowaki K."/>
            <person name="Sugiura M."/>
            <person name="Burr B."/>
            <person name="Sasaki T."/>
        </authorList>
    </citation>
    <scope>NUCLEOTIDE SEQUENCE [LARGE SCALE GENOMIC DNA]</scope>
    <source>
        <strain evidence="3">cv. Nipponbare</strain>
    </source>
</reference>
<reference evidence="2 3" key="3">
    <citation type="journal article" date="2013" name="Rice">
        <title>Improvement of the Oryza sativa Nipponbare reference genome using next generation sequence and optical map data.</title>
        <authorList>
            <person name="Kawahara Y."/>
            <person name="de la Bastide M."/>
            <person name="Hamilton J.P."/>
            <person name="Kanamori H."/>
            <person name="McCombie W.R."/>
            <person name="Ouyang S."/>
            <person name="Schwartz D.C."/>
            <person name="Tanaka T."/>
            <person name="Wu J."/>
            <person name="Zhou S."/>
            <person name="Childs K.L."/>
            <person name="Davidson R.M."/>
            <person name="Lin H."/>
            <person name="Quesada-Ocampo L."/>
            <person name="Vaillancourt B."/>
            <person name="Sakai H."/>
            <person name="Lee S.S."/>
            <person name="Kim J."/>
            <person name="Numa H."/>
            <person name="Itoh T."/>
            <person name="Buell C.R."/>
            <person name="Matsumoto T."/>
        </authorList>
    </citation>
    <scope>NUCLEOTIDE SEQUENCE [LARGE SCALE GENOMIC DNA]</scope>
    <source>
        <strain evidence="3">cv. Nipponbare</strain>
    </source>
</reference>
<feature type="compositionally biased region" description="Acidic residues" evidence="1">
    <location>
        <begin position="10"/>
        <end position="36"/>
    </location>
</feature>
<keyword evidence="3" id="KW-1185">Reference proteome</keyword>
<dbReference type="Gramene" id="Os02t0330400-00">
    <property type="protein sequence ID" value="Os02t0330400-00"/>
    <property type="gene ID" value="Os02g0330400"/>
</dbReference>
<dbReference type="PaxDb" id="39947-A0A0P0VIG0"/>
<dbReference type="InParanoid" id="A0A0P0VIG0"/>
<evidence type="ECO:0000313" key="3">
    <source>
        <dbReference type="Proteomes" id="UP000059680"/>
    </source>
</evidence>
<feature type="region of interest" description="Disordered" evidence="1">
    <location>
        <begin position="69"/>
        <end position="94"/>
    </location>
</feature>
<dbReference type="EMBL" id="AP014958">
    <property type="protein sequence ID" value="BAS78434.1"/>
    <property type="molecule type" value="Genomic_DNA"/>
</dbReference>